<protein>
    <submittedName>
        <fullName evidence="1">Uncharacterized protein</fullName>
    </submittedName>
</protein>
<evidence type="ECO:0000313" key="2">
    <source>
        <dbReference type="Proteomes" id="UP000770661"/>
    </source>
</evidence>
<dbReference type="Proteomes" id="UP000770661">
    <property type="component" value="Unassembled WGS sequence"/>
</dbReference>
<dbReference type="AlphaFoldDB" id="A0A8J5C2X7"/>
<sequence>MTSSDCLVLCCLEEVLQCLGGGSTATRTTMGRGLIRMLLGNLMARKRSPQCGDCLIPDCITVECHGLGGQHLGGTGGRAGLLPSPPFLRWRPAPRVSLQSPF</sequence>
<organism evidence="1 2">
    <name type="scientific">Chionoecetes opilio</name>
    <name type="common">Atlantic snow crab</name>
    <name type="synonym">Cancer opilio</name>
    <dbReference type="NCBI Taxonomy" id="41210"/>
    <lineage>
        <taxon>Eukaryota</taxon>
        <taxon>Metazoa</taxon>
        <taxon>Ecdysozoa</taxon>
        <taxon>Arthropoda</taxon>
        <taxon>Crustacea</taxon>
        <taxon>Multicrustacea</taxon>
        <taxon>Malacostraca</taxon>
        <taxon>Eumalacostraca</taxon>
        <taxon>Eucarida</taxon>
        <taxon>Decapoda</taxon>
        <taxon>Pleocyemata</taxon>
        <taxon>Brachyura</taxon>
        <taxon>Eubrachyura</taxon>
        <taxon>Majoidea</taxon>
        <taxon>Majidae</taxon>
        <taxon>Chionoecetes</taxon>
    </lineage>
</organism>
<evidence type="ECO:0000313" key="1">
    <source>
        <dbReference type="EMBL" id="KAG0715848.1"/>
    </source>
</evidence>
<reference evidence="1" key="1">
    <citation type="submission" date="2020-07" db="EMBL/GenBank/DDBJ databases">
        <title>The High-quality genome of the commercially important snow crab, Chionoecetes opilio.</title>
        <authorList>
            <person name="Jeong J.-H."/>
            <person name="Ryu S."/>
        </authorList>
    </citation>
    <scope>NUCLEOTIDE SEQUENCE</scope>
    <source>
        <strain evidence="1">MADBK_172401_WGS</strain>
        <tissue evidence="1">Digestive gland</tissue>
    </source>
</reference>
<comment type="caution">
    <text evidence="1">The sequence shown here is derived from an EMBL/GenBank/DDBJ whole genome shotgun (WGS) entry which is preliminary data.</text>
</comment>
<gene>
    <name evidence="1" type="ORF">GWK47_010983</name>
</gene>
<proteinExistence type="predicted"/>
<name>A0A8J5C2X7_CHIOP</name>
<keyword evidence="2" id="KW-1185">Reference proteome</keyword>
<dbReference type="EMBL" id="JACEEZ010019288">
    <property type="protein sequence ID" value="KAG0715848.1"/>
    <property type="molecule type" value="Genomic_DNA"/>
</dbReference>
<accession>A0A8J5C2X7</accession>